<feature type="compositionally biased region" description="Basic and acidic residues" evidence="1">
    <location>
        <begin position="12"/>
        <end position="23"/>
    </location>
</feature>
<dbReference type="AlphaFoldDB" id="A0AAE0XLY8"/>
<accession>A0AAE0XLY8</accession>
<feature type="region of interest" description="Disordered" evidence="1">
    <location>
        <begin position="1"/>
        <end position="43"/>
    </location>
</feature>
<keyword evidence="3" id="KW-1185">Reference proteome</keyword>
<dbReference type="EMBL" id="JAWDGP010008064">
    <property type="protein sequence ID" value="KAK3695964.1"/>
    <property type="molecule type" value="Genomic_DNA"/>
</dbReference>
<evidence type="ECO:0000313" key="2">
    <source>
        <dbReference type="EMBL" id="KAK3695964.1"/>
    </source>
</evidence>
<sequence>MANVSKSARCQHSWDGHQNKDLKVIPSGSLPRQTLDTSINTRTTHRGRDTVLLGMLTGINDVLTSTLHSAGPGSCPLAQELTGETPTLLIHMTT</sequence>
<evidence type="ECO:0000256" key="1">
    <source>
        <dbReference type="SAM" id="MobiDB-lite"/>
    </source>
</evidence>
<name>A0AAE0XLY8_9GAST</name>
<feature type="compositionally biased region" description="Polar residues" evidence="1">
    <location>
        <begin position="30"/>
        <end position="42"/>
    </location>
</feature>
<dbReference type="Proteomes" id="UP001283361">
    <property type="component" value="Unassembled WGS sequence"/>
</dbReference>
<proteinExistence type="predicted"/>
<organism evidence="2 3">
    <name type="scientific">Elysia crispata</name>
    <name type="common">lettuce slug</name>
    <dbReference type="NCBI Taxonomy" id="231223"/>
    <lineage>
        <taxon>Eukaryota</taxon>
        <taxon>Metazoa</taxon>
        <taxon>Spiralia</taxon>
        <taxon>Lophotrochozoa</taxon>
        <taxon>Mollusca</taxon>
        <taxon>Gastropoda</taxon>
        <taxon>Heterobranchia</taxon>
        <taxon>Euthyneura</taxon>
        <taxon>Panpulmonata</taxon>
        <taxon>Sacoglossa</taxon>
        <taxon>Placobranchoidea</taxon>
        <taxon>Plakobranchidae</taxon>
        <taxon>Elysia</taxon>
    </lineage>
</organism>
<comment type="caution">
    <text evidence="2">The sequence shown here is derived from an EMBL/GenBank/DDBJ whole genome shotgun (WGS) entry which is preliminary data.</text>
</comment>
<evidence type="ECO:0000313" key="3">
    <source>
        <dbReference type="Proteomes" id="UP001283361"/>
    </source>
</evidence>
<feature type="compositionally biased region" description="Polar residues" evidence="1">
    <location>
        <begin position="1"/>
        <end position="10"/>
    </location>
</feature>
<reference evidence="2" key="1">
    <citation type="journal article" date="2023" name="G3 (Bethesda)">
        <title>A reference genome for the long-term kleptoplast-retaining sea slug Elysia crispata morphotype clarki.</title>
        <authorList>
            <person name="Eastman K.E."/>
            <person name="Pendleton A.L."/>
            <person name="Shaikh M.A."/>
            <person name="Suttiyut T."/>
            <person name="Ogas R."/>
            <person name="Tomko P."/>
            <person name="Gavelis G."/>
            <person name="Widhalm J.R."/>
            <person name="Wisecaver J.H."/>
        </authorList>
    </citation>
    <scope>NUCLEOTIDE SEQUENCE</scope>
    <source>
        <strain evidence="2">ECLA1</strain>
    </source>
</reference>
<protein>
    <submittedName>
        <fullName evidence="2">Uncharacterized protein</fullName>
    </submittedName>
</protein>
<gene>
    <name evidence="2" type="ORF">RRG08_019920</name>
</gene>